<organism evidence="5 6">
    <name type="scientific">Bacillus chungangensis</name>
    <dbReference type="NCBI Taxonomy" id="587633"/>
    <lineage>
        <taxon>Bacteria</taxon>
        <taxon>Bacillati</taxon>
        <taxon>Bacillota</taxon>
        <taxon>Bacilli</taxon>
        <taxon>Bacillales</taxon>
        <taxon>Bacillaceae</taxon>
        <taxon>Bacillus</taxon>
    </lineage>
</organism>
<evidence type="ECO:0000256" key="1">
    <source>
        <dbReference type="ARBA" id="ARBA00004241"/>
    </source>
</evidence>
<name>A0ABT9WPE9_9BACI</name>
<sequence>MFMIRSKSACQDSSEQAGFTMLETIFTMLIVGLIMLFFPLILKAYTSIERALETDTDYEWHIFIIQLQKETKRASYWFVQTNQLDIEVDGRLVSYEGYGEVLRRRVADAGHEIVLQNVSSHSFTLDGHMLHLFVTFTNGIQKDASFALSPPQTVEKKEIIEEKQEQENKKEQVQGENGEKKGGSDTYE</sequence>
<dbReference type="NCBIfam" id="NF041002">
    <property type="entry name" value="pilin_ComGF"/>
    <property type="match status" value="1"/>
</dbReference>
<protein>
    <submittedName>
        <fullName evidence="5">Competence protein ComGF</fullName>
    </submittedName>
</protein>
<evidence type="ECO:0000256" key="2">
    <source>
        <dbReference type="ARBA" id="ARBA00023287"/>
    </source>
</evidence>
<feature type="compositionally biased region" description="Basic and acidic residues" evidence="3">
    <location>
        <begin position="154"/>
        <end position="188"/>
    </location>
</feature>
<keyword evidence="6" id="KW-1185">Reference proteome</keyword>
<proteinExistence type="predicted"/>
<keyword evidence="2" id="KW-0178">Competence</keyword>
<accession>A0ABT9WPE9</accession>
<comment type="subcellular location">
    <subcellularLocation>
        <location evidence="1">Cell surface</location>
    </subcellularLocation>
</comment>
<evidence type="ECO:0000313" key="6">
    <source>
        <dbReference type="Proteomes" id="UP001223586"/>
    </source>
</evidence>
<reference evidence="5 6" key="1">
    <citation type="submission" date="2023-07" db="EMBL/GenBank/DDBJ databases">
        <title>Genomic Encyclopedia of Type Strains, Phase IV (KMG-IV): sequencing the most valuable type-strain genomes for metagenomic binning, comparative biology and taxonomic classification.</title>
        <authorList>
            <person name="Goeker M."/>
        </authorList>
    </citation>
    <scope>NUCLEOTIDE SEQUENCE [LARGE SCALE GENOMIC DNA]</scope>
    <source>
        <strain evidence="5 6">DSM 23837</strain>
    </source>
</reference>
<evidence type="ECO:0000313" key="5">
    <source>
        <dbReference type="EMBL" id="MDQ0175166.1"/>
    </source>
</evidence>
<comment type="caution">
    <text evidence="5">The sequence shown here is derived from an EMBL/GenBank/DDBJ whole genome shotgun (WGS) entry which is preliminary data.</text>
</comment>
<dbReference type="Pfam" id="PF15980">
    <property type="entry name" value="ComGF"/>
    <property type="match status" value="1"/>
</dbReference>
<dbReference type="EMBL" id="JAUSTT010000004">
    <property type="protein sequence ID" value="MDQ0175166.1"/>
    <property type="molecule type" value="Genomic_DNA"/>
</dbReference>
<keyword evidence="4" id="KW-0812">Transmembrane</keyword>
<feature type="region of interest" description="Disordered" evidence="3">
    <location>
        <begin position="147"/>
        <end position="188"/>
    </location>
</feature>
<dbReference type="InterPro" id="IPR012902">
    <property type="entry name" value="N_methyl_site"/>
</dbReference>
<dbReference type="Proteomes" id="UP001223586">
    <property type="component" value="Unassembled WGS sequence"/>
</dbReference>
<gene>
    <name evidence="5" type="ORF">J2S08_001000</name>
</gene>
<keyword evidence="4" id="KW-0472">Membrane</keyword>
<evidence type="ECO:0000256" key="3">
    <source>
        <dbReference type="SAM" id="MobiDB-lite"/>
    </source>
</evidence>
<dbReference type="InterPro" id="IPR016977">
    <property type="entry name" value="ComGF"/>
</dbReference>
<dbReference type="NCBIfam" id="TIGR02532">
    <property type="entry name" value="IV_pilin_GFxxxE"/>
    <property type="match status" value="1"/>
</dbReference>
<evidence type="ECO:0000256" key="4">
    <source>
        <dbReference type="SAM" id="Phobius"/>
    </source>
</evidence>
<keyword evidence="4" id="KW-1133">Transmembrane helix</keyword>
<feature type="transmembrane region" description="Helical" evidence="4">
    <location>
        <begin position="21"/>
        <end position="42"/>
    </location>
</feature>